<evidence type="ECO:0000313" key="9">
    <source>
        <dbReference type="Proteomes" id="UP000321960"/>
    </source>
</evidence>
<dbReference type="Proteomes" id="UP001156856">
    <property type="component" value="Unassembled WGS sequence"/>
</dbReference>
<reference evidence="7 9" key="3">
    <citation type="submission" date="2019-07" db="EMBL/GenBank/DDBJ databases">
        <title>Whole genome shotgun sequence of Methylobacterium oxalidis NBRC 107715.</title>
        <authorList>
            <person name="Hosoyama A."/>
            <person name="Uohara A."/>
            <person name="Ohji S."/>
            <person name="Ichikawa N."/>
        </authorList>
    </citation>
    <scope>NUCLEOTIDE SEQUENCE [LARGE SCALE GENOMIC DNA]</scope>
    <source>
        <strain evidence="7 9">NBRC 107715</strain>
    </source>
</reference>
<organism evidence="7 9">
    <name type="scientific">Methylobacterium oxalidis</name>
    <dbReference type="NCBI Taxonomy" id="944322"/>
    <lineage>
        <taxon>Bacteria</taxon>
        <taxon>Pseudomonadati</taxon>
        <taxon>Pseudomonadota</taxon>
        <taxon>Alphaproteobacteria</taxon>
        <taxon>Hyphomicrobiales</taxon>
        <taxon>Methylobacteriaceae</taxon>
        <taxon>Methylobacterium</taxon>
    </lineage>
</organism>
<evidence type="ECO:0000313" key="8">
    <source>
        <dbReference type="EMBL" id="GLS65213.1"/>
    </source>
</evidence>
<dbReference type="GO" id="GO:0000156">
    <property type="term" value="F:phosphorelay response regulator activity"/>
    <property type="evidence" value="ECO:0007669"/>
    <property type="project" value="InterPro"/>
</dbReference>
<proteinExistence type="predicted"/>
<gene>
    <name evidence="8" type="ORF">GCM10007888_35950</name>
    <name evidence="7" type="ORF">MOX02_19660</name>
</gene>
<feature type="active site" evidence="4">
    <location>
        <position position="58"/>
    </location>
</feature>
<evidence type="ECO:0000256" key="3">
    <source>
        <dbReference type="ARBA" id="ARBA00048267"/>
    </source>
</evidence>
<keyword evidence="10" id="KW-1185">Reference proteome</keyword>
<dbReference type="EMBL" id="BJZU01000031">
    <property type="protein sequence ID" value="GEP03928.1"/>
    <property type="molecule type" value="Genomic_DNA"/>
</dbReference>
<feature type="compositionally biased region" description="Basic and acidic residues" evidence="5">
    <location>
        <begin position="1"/>
        <end position="13"/>
    </location>
</feature>
<dbReference type="CDD" id="cd16433">
    <property type="entry name" value="CheB"/>
    <property type="match status" value="1"/>
</dbReference>
<dbReference type="InterPro" id="IPR000673">
    <property type="entry name" value="Sig_transdc_resp-reg_Me-estase"/>
</dbReference>
<dbReference type="PROSITE" id="PS50122">
    <property type="entry name" value="CHEB"/>
    <property type="match status" value="1"/>
</dbReference>
<evidence type="ECO:0000313" key="10">
    <source>
        <dbReference type="Proteomes" id="UP001156856"/>
    </source>
</evidence>
<dbReference type="RefSeq" id="WP_147025594.1">
    <property type="nucleotide sequence ID" value="NZ_BJZU01000031.1"/>
</dbReference>
<evidence type="ECO:0000256" key="5">
    <source>
        <dbReference type="SAM" id="MobiDB-lite"/>
    </source>
</evidence>
<feature type="domain" description="CheB-type methylesterase" evidence="6">
    <location>
        <begin position="19"/>
        <end position="194"/>
    </location>
</feature>
<evidence type="ECO:0000259" key="6">
    <source>
        <dbReference type="PROSITE" id="PS50122"/>
    </source>
</evidence>
<dbReference type="Pfam" id="PF01339">
    <property type="entry name" value="CheB_methylest"/>
    <property type="match status" value="1"/>
</dbReference>
<feature type="region of interest" description="Disordered" evidence="5">
    <location>
        <begin position="1"/>
        <end position="20"/>
    </location>
</feature>
<reference evidence="8" key="1">
    <citation type="journal article" date="2014" name="Int. J. Syst. Evol. Microbiol.">
        <title>Complete genome of a new Firmicutes species belonging to the dominant human colonic microbiota ('Ruminococcus bicirculans') reveals two chromosomes and a selective capacity to utilize plant glucans.</title>
        <authorList>
            <consortium name="NISC Comparative Sequencing Program"/>
            <person name="Wegmann U."/>
            <person name="Louis P."/>
            <person name="Goesmann A."/>
            <person name="Henrissat B."/>
            <person name="Duncan S.H."/>
            <person name="Flint H.J."/>
        </authorList>
    </citation>
    <scope>NUCLEOTIDE SEQUENCE</scope>
    <source>
        <strain evidence="8">NBRC 107715</strain>
    </source>
</reference>
<dbReference type="GO" id="GO:0008984">
    <property type="term" value="F:protein-glutamate methylesterase activity"/>
    <property type="evidence" value="ECO:0007669"/>
    <property type="project" value="UniProtKB-EC"/>
</dbReference>
<comment type="catalytic activity">
    <reaction evidence="3">
        <text>[protein]-L-glutamate 5-O-methyl ester + H2O = L-glutamyl-[protein] + methanol + H(+)</text>
        <dbReference type="Rhea" id="RHEA:23236"/>
        <dbReference type="Rhea" id="RHEA-COMP:10208"/>
        <dbReference type="Rhea" id="RHEA-COMP:10311"/>
        <dbReference type="ChEBI" id="CHEBI:15377"/>
        <dbReference type="ChEBI" id="CHEBI:15378"/>
        <dbReference type="ChEBI" id="CHEBI:17790"/>
        <dbReference type="ChEBI" id="CHEBI:29973"/>
        <dbReference type="ChEBI" id="CHEBI:82795"/>
        <dbReference type="EC" id="3.1.1.61"/>
    </reaction>
</comment>
<evidence type="ECO:0000256" key="1">
    <source>
        <dbReference type="ARBA" id="ARBA00022801"/>
    </source>
</evidence>
<dbReference type="Proteomes" id="UP000321960">
    <property type="component" value="Unassembled WGS sequence"/>
</dbReference>
<dbReference type="GO" id="GO:0005737">
    <property type="term" value="C:cytoplasm"/>
    <property type="evidence" value="ECO:0007669"/>
    <property type="project" value="InterPro"/>
</dbReference>
<feature type="active site" evidence="4">
    <location>
        <position position="31"/>
    </location>
</feature>
<dbReference type="Gene3D" id="3.40.50.180">
    <property type="entry name" value="Methylesterase CheB, C-terminal domain"/>
    <property type="match status" value="1"/>
</dbReference>
<evidence type="ECO:0000256" key="4">
    <source>
        <dbReference type="PROSITE-ProRule" id="PRU00050"/>
    </source>
</evidence>
<sequence>MKRTGEPRARDAEGPPGGRRSAFATVVLGASLGGIDALREIVGALSPPVPAAYLVVQHIGRHRSLLPSLLAAWSELPAAHAQDGEAIRPGRIYVAPPDHHLCVAPSRIRLVRGPRENYTRPAIDPLFRSAAQSHGDTVIGVLLTGSLSDGVAGLLEVRRRGGVAIVQDPAEAICPDMPLNALRNAGADHVMPLAAMPDLIARLAESIVQRSAAARRIEGERDG</sequence>
<protein>
    <recommendedName>
        <fullName evidence="2">protein-glutamate methylesterase</fullName>
        <ecNumber evidence="2">3.1.1.61</ecNumber>
    </recommendedName>
</protein>
<dbReference type="GO" id="GO:0006935">
    <property type="term" value="P:chemotaxis"/>
    <property type="evidence" value="ECO:0007669"/>
    <property type="project" value="UniProtKB-UniRule"/>
</dbReference>
<comment type="caution">
    <text evidence="7">The sequence shown here is derived from an EMBL/GenBank/DDBJ whole genome shotgun (WGS) entry which is preliminary data.</text>
</comment>
<dbReference type="InterPro" id="IPR035909">
    <property type="entry name" value="CheB_C"/>
</dbReference>
<feature type="active site" evidence="4">
    <location>
        <position position="149"/>
    </location>
</feature>
<dbReference type="EC" id="3.1.1.61" evidence="2"/>
<dbReference type="SUPFAM" id="SSF52738">
    <property type="entry name" value="Methylesterase CheB, C-terminal domain"/>
    <property type="match status" value="1"/>
</dbReference>
<dbReference type="PANTHER" id="PTHR42872:SF6">
    <property type="entry name" value="PROTEIN-GLUTAMATE METHYLESTERASE_PROTEIN-GLUTAMINE GLUTAMINASE"/>
    <property type="match status" value="1"/>
</dbReference>
<accession>A0A512J1T9</accession>
<dbReference type="OrthoDB" id="9791760at2"/>
<dbReference type="PANTHER" id="PTHR42872">
    <property type="entry name" value="PROTEIN-GLUTAMATE METHYLESTERASE/PROTEIN-GLUTAMINE GLUTAMINASE"/>
    <property type="match status" value="1"/>
</dbReference>
<evidence type="ECO:0000256" key="2">
    <source>
        <dbReference type="ARBA" id="ARBA00039140"/>
    </source>
</evidence>
<name>A0A512J1T9_9HYPH</name>
<reference evidence="10" key="2">
    <citation type="journal article" date="2019" name="Int. J. Syst. Evol. Microbiol.">
        <title>The Global Catalogue of Microorganisms (GCM) 10K type strain sequencing project: providing services to taxonomists for standard genome sequencing and annotation.</title>
        <authorList>
            <consortium name="The Broad Institute Genomics Platform"/>
            <consortium name="The Broad Institute Genome Sequencing Center for Infectious Disease"/>
            <person name="Wu L."/>
            <person name="Ma J."/>
        </authorList>
    </citation>
    <scope>NUCLEOTIDE SEQUENCE [LARGE SCALE GENOMIC DNA]</scope>
    <source>
        <strain evidence="10">NBRC 107715</strain>
    </source>
</reference>
<reference evidence="8" key="4">
    <citation type="submission" date="2023-01" db="EMBL/GenBank/DDBJ databases">
        <title>Draft genome sequence of Methylobacterium oxalidis strain NBRC 107715.</title>
        <authorList>
            <person name="Sun Q."/>
            <person name="Mori K."/>
        </authorList>
    </citation>
    <scope>NUCLEOTIDE SEQUENCE</scope>
    <source>
        <strain evidence="8">NBRC 107715</strain>
    </source>
</reference>
<evidence type="ECO:0000313" key="7">
    <source>
        <dbReference type="EMBL" id="GEP03928.1"/>
    </source>
</evidence>
<dbReference type="AlphaFoldDB" id="A0A512J1T9"/>
<dbReference type="EMBL" id="BSPK01000067">
    <property type="protein sequence ID" value="GLS65213.1"/>
    <property type="molecule type" value="Genomic_DNA"/>
</dbReference>
<keyword evidence="1 4" id="KW-0378">Hydrolase</keyword>
<keyword evidence="4" id="KW-0145">Chemotaxis</keyword>